<dbReference type="Pfam" id="PF02661">
    <property type="entry name" value="Fic"/>
    <property type="match status" value="1"/>
</dbReference>
<dbReference type="InterPro" id="IPR036597">
    <property type="entry name" value="Fido-like_dom_sf"/>
</dbReference>
<dbReference type="SUPFAM" id="SSF140931">
    <property type="entry name" value="Fic-like"/>
    <property type="match status" value="1"/>
</dbReference>
<evidence type="ECO:0000259" key="1">
    <source>
        <dbReference type="PROSITE" id="PS51459"/>
    </source>
</evidence>
<feature type="domain" description="Fido" evidence="1">
    <location>
        <begin position="4"/>
        <end position="128"/>
    </location>
</feature>
<dbReference type="RefSeq" id="WP_313982846.1">
    <property type="nucleotide sequence ID" value="NZ_JASJOR010000012.1"/>
</dbReference>
<accession>A0AAE3QVB1</accession>
<evidence type="ECO:0000313" key="5">
    <source>
        <dbReference type="Proteomes" id="UP001241110"/>
    </source>
</evidence>
<sequence>MLHLSKKQIIAVNKHQTDRFGGNFALPCNFLNEERLDYLLEVVCSEIFGEPIYPEIYQKAGVYMFSIVSNHIFSDGNKRTGLQSAMIFLLVNGYKINPDLPDQVLIDFTLEVASGKYTLERLQKWFKEHIVKATA</sequence>
<dbReference type="EMBL" id="JASJOT010000009">
    <property type="protein sequence ID" value="MDJ1494312.1"/>
    <property type="molecule type" value="Genomic_DNA"/>
</dbReference>
<dbReference type="InterPro" id="IPR006440">
    <property type="entry name" value="Doc"/>
</dbReference>
<gene>
    <name evidence="2" type="ORF">QNI16_22085</name>
    <name evidence="3" type="ORF">QNI19_15320</name>
</gene>
<organism evidence="2 5">
    <name type="scientific">Xanthocytophaga flava</name>
    <dbReference type="NCBI Taxonomy" id="3048013"/>
    <lineage>
        <taxon>Bacteria</taxon>
        <taxon>Pseudomonadati</taxon>
        <taxon>Bacteroidota</taxon>
        <taxon>Cytophagia</taxon>
        <taxon>Cytophagales</taxon>
        <taxon>Rhodocytophagaceae</taxon>
        <taxon>Xanthocytophaga</taxon>
    </lineage>
</organism>
<evidence type="ECO:0000313" key="4">
    <source>
        <dbReference type="Proteomes" id="UP001228581"/>
    </source>
</evidence>
<dbReference type="AlphaFoldDB" id="A0AAE3QVB1"/>
<proteinExistence type="predicted"/>
<protein>
    <submittedName>
        <fullName evidence="2">Type II toxin-antitoxin system death-on-curing family toxin</fullName>
    </submittedName>
</protein>
<dbReference type="Gene3D" id="1.20.120.1870">
    <property type="entry name" value="Fic/DOC protein, Fido domain"/>
    <property type="match status" value="1"/>
</dbReference>
<name>A0AAE3QVB1_9BACT</name>
<dbReference type="PANTHER" id="PTHR39426:SF1">
    <property type="entry name" value="HOMOLOGY TO DEATH-ON-CURING PROTEIN OF PHAGE P1"/>
    <property type="match status" value="1"/>
</dbReference>
<evidence type="ECO:0000313" key="3">
    <source>
        <dbReference type="EMBL" id="MDJ1494312.1"/>
    </source>
</evidence>
<evidence type="ECO:0000313" key="2">
    <source>
        <dbReference type="EMBL" id="MDJ1483203.1"/>
    </source>
</evidence>
<dbReference type="PROSITE" id="PS51459">
    <property type="entry name" value="FIDO"/>
    <property type="match status" value="1"/>
</dbReference>
<keyword evidence="4" id="KW-1185">Reference proteome</keyword>
<dbReference type="EMBL" id="JASJOS010000010">
    <property type="protein sequence ID" value="MDJ1483203.1"/>
    <property type="molecule type" value="Genomic_DNA"/>
</dbReference>
<dbReference type="Proteomes" id="UP001228581">
    <property type="component" value="Unassembled WGS sequence"/>
</dbReference>
<reference evidence="2 4" key="1">
    <citation type="submission" date="2023-05" db="EMBL/GenBank/DDBJ databases">
        <authorList>
            <person name="Zhang X."/>
        </authorList>
    </citation>
    <scope>NUCLEOTIDE SEQUENCE</scope>
    <source>
        <strain evidence="3 4">DM2B3-1</strain>
        <strain evidence="2">YF14B1</strain>
    </source>
</reference>
<dbReference type="NCBIfam" id="TIGR01550">
    <property type="entry name" value="DOC_P1"/>
    <property type="match status" value="1"/>
</dbReference>
<dbReference type="GO" id="GO:0016301">
    <property type="term" value="F:kinase activity"/>
    <property type="evidence" value="ECO:0007669"/>
    <property type="project" value="InterPro"/>
</dbReference>
<dbReference type="InterPro" id="IPR053737">
    <property type="entry name" value="Type_II_TA_Toxin"/>
</dbReference>
<dbReference type="Proteomes" id="UP001241110">
    <property type="component" value="Unassembled WGS sequence"/>
</dbReference>
<dbReference type="PANTHER" id="PTHR39426">
    <property type="entry name" value="HOMOLOGY TO DEATH-ON-CURING PROTEIN OF PHAGE P1"/>
    <property type="match status" value="1"/>
</dbReference>
<comment type="caution">
    <text evidence="2">The sequence shown here is derived from an EMBL/GenBank/DDBJ whole genome shotgun (WGS) entry which is preliminary data.</text>
</comment>
<dbReference type="InterPro" id="IPR003812">
    <property type="entry name" value="Fido"/>
</dbReference>